<accession>A0ABR2WVB7</accession>
<dbReference type="Proteomes" id="UP001479436">
    <property type="component" value="Unassembled WGS sequence"/>
</dbReference>
<evidence type="ECO:0000313" key="3">
    <source>
        <dbReference type="Proteomes" id="UP001479436"/>
    </source>
</evidence>
<reference evidence="2 3" key="1">
    <citation type="submission" date="2023-04" db="EMBL/GenBank/DDBJ databases">
        <title>Genome of Basidiobolus ranarum AG-B5.</title>
        <authorList>
            <person name="Stajich J.E."/>
            <person name="Carter-House D."/>
            <person name="Gryganskyi A."/>
        </authorList>
    </citation>
    <scope>NUCLEOTIDE SEQUENCE [LARGE SCALE GENOMIC DNA]</scope>
    <source>
        <strain evidence="2 3">AG-B5</strain>
    </source>
</reference>
<evidence type="ECO:0000256" key="1">
    <source>
        <dbReference type="SAM" id="MobiDB-lite"/>
    </source>
</evidence>
<protein>
    <submittedName>
        <fullName evidence="2">Transcriptional activator hap3</fullName>
    </submittedName>
</protein>
<dbReference type="EMBL" id="JASJQH010000265">
    <property type="protein sequence ID" value="KAK9765473.1"/>
    <property type="molecule type" value="Genomic_DNA"/>
</dbReference>
<gene>
    <name evidence="2" type="primary">HAP3_1</name>
    <name evidence="2" type="ORF">K7432_006184</name>
</gene>
<organism evidence="2 3">
    <name type="scientific">Basidiobolus ranarum</name>
    <dbReference type="NCBI Taxonomy" id="34480"/>
    <lineage>
        <taxon>Eukaryota</taxon>
        <taxon>Fungi</taxon>
        <taxon>Fungi incertae sedis</taxon>
        <taxon>Zoopagomycota</taxon>
        <taxon>Entomophthoromycotina</taxon>
        <taxon>Basidiobolomycetes</taxon>
        <taxon>Basidiobolales</taxon>
        <taxon>Basidiobolaceae</taxon>
        <taxon>Basidiobolus</taxon>
    </lineage>
</organism>
<feature type="compositionally biased region" description="Polar residues" evidence="1">
    <location>
        <begin position="44"/>
        <end position="78"/>
    </location>
</feature>
<sequence length="78" mass="8977">MQSLGFENYAEVLKVYLGKYRETIKVDKTVGGYKEDEGVEPSNGLFQTSQEPSQHLQTTQYPPNYYTGQTYSQHTTEF</sequence>
<name>A0ABR2WVB7_9FUNG</name>
<comment type="caution">
    <text evidence="2">The sequence shown here is derived from an EMBL/GenBank/DDBJ whole genome shotgun (WGS) entry which is preliminary data.</text>
</comment>
<feature type="region of interest" description="Disordered" evidence="1">
    <location>
        <begin position="33"/>
        <end position="78"/>
    </location>
</feature>
<keyword evidence="3" id="KW-1185">Reference proteome</keyword>
<evidence type="ECO:0000313" key="2">
    <source>
        <dbReference type="EMBL" id="KAK9765473.1"/>
    </source>
</evidence>
<proteinExistence type="predicted"/>